<protein>
    <submittedName>
        <fullName evidence="3">Uncharacterized protein</fullName>
    </submittedName>
</protein>
<feature type="region of interest" description="Disordered" evidence="2">
    <location>
        <begin position="796"/>
        <end position="820"/>
    </location>
</feature>
<accession>A0A8J4T8B8</accession>
<name>A0A8J4T8B8_9TREM</name>
<feature type="compositionally biased region" description="Low complexity" evidence="2">
    <location>
        <begin position="961"/>
        <end position="979"/>
    </location>
</feature>
<feature type="region of interest" description="Disordered" evidence="2">
    <location>
        <begin position="545"/>
        <end position="579"/>
    </location>
</feature>
<feature type="region of interest" description="Disordered" evidence="2">
    <location>
        <begin position="278"/>
        <end position="335"/>
    </location>
</feature>
<feature type="region of interest" description="Disordered" evidence="2">
    <location>
        <begin position="489"/>
        <end position="516"/>
    </location>
</feature>
<feature type="region of interest" description="Disordered" evidence="2">
    <location>
        <begin position="682"/>
        <end position="702"/>
    </location>
</feature>
<keyword evidence="1" id="KW-0175">Coiled coil</keyword>
<gene>
    <name evidence="3" type="ORF">PHET_05197</name>
</gene>
<feature type="region of interest" description="Disordered" evidence="2">
    <location>
        <begin position="644"/>
        <end position="668"/>
    </location>
</feature>
<feature type="compositionally biased region" description="Basic and acidic residues" evidence="2">
    <location>
        <begin position="807"/>
        <end position="820"/>
    </location>
</feature>
<keyword evidence="4" id="KW-1185">Reference proteome</keyword>
<evidence type="ECO:0000313" key="4">
    <source>
        <dbReference type="Proteomes" id="UP000748531"/>
    </source>
</evidence>
<feature type="region of interest" description="Disordered" evidence="2">
    <location>
        <begin position="961"/>
        <end position="981"/>
    </location>
</feature>
<evidence type="ECO:0000256" key="2">
    <source>
        <dbReference type="SAM" id="MobiDB-lite"/>
    </source>
</evidence>
<feature type="compositionally biased region" description="Basic and acidic residues" evidence="2">
    <location>
        <begin position="655"/>
        <end position="665"/>
    </location>
</feature>
<feature type="compositionally biased region" description="Basic residues" evidence="2">
    <location>
        <begin position="690"/>
        <end position="702"/>
    </location>
</feature>
<dbReference type="Proteomes" id="UP000748531">
    <property type="component" value="Unassembled WGS sequence"/>
</dbReference>
<feature type="compositionally biased region" description="Polar residues" evidence="2">
    <location>
        <begin position="278"/>
        <end position="293"/>
    </location>
</feature>
<feature type="compositionally biased region" description="Polar residues" evidence="2">
    <location>
        <begin position="796"/>
        <end position="806"/>
    </location>
</feature>
<comment type="caution">
    <text evidence="3">The sequence shown here is derived from an EMBL/GenBank/DDBJ whole genome shotgun (WGS) entry which is preliminary data.</text>
</comment>
<feature type="compositionally biased region" description="Polar residues" evidence="2">
    <location>
        <begin position="551"/>
        <end position="579"/>
    </location>
</feature>
<sequence>MDLYVTISESKKKPILRKKSAQGRALNETAYLSTHCRKRRDQLIRKVLETVGSMDDSKRSKPEEVANDIAQSDQVVTVKESQDNLQLDQGLRAKTPVEIKEIKTIDIRKNISNPYRNAPHEAEFEMTINSSIEADDAGSEYASASQCILEEGDNLHRPTHGYQNEKSMWHSRPGLKYPATLGLNPSKCTDVITGGIKKSSDLFGYTMELDKQFPRPRSLIREDCCLERKQSDWPQESFHQEGRRARKIPFPIPSGEGTEILFTTRNKFLQPGHRLSVVSPNSSRASQVKSGDQSEPKACIGRMKHGRQSAESKIDKEYDDHDLPGTRISPGLHIKDPLDGRYMIDRSHSLSTSRENENSLQVEQKLVRQKRHMSHTTGSPNSHFDQSDLRSLVRVSSSTNPRENTINVSFPNRGLRKPTFSCNTGKKSLRNNVVRLSHITSNEPTKKFDSDALNIPTNQVRRGKSAINKERENELIEQMARVRRPGIRTFNCTRPPTVLSIDSSKRKRRPTPLNVQGKRPLKSIWLSEDNPRLRPKAGLQIARNAAERARNGSNNSGVDENCGSTSFYSKEPQNGDITDMPNLNTINQWHQTEKANAPLLRRFHPRSTKCMRQKLYWLQSNNGEMEQLIRNDVPPLLKLEDLKSYSVTPPSSSTVKRDDKRRQDDDTSDTFVVSVASEFLHSSSDEQTAHKHRPRPGIATGRKKKVLETVAIALKGEEPPLDKALLSLTQSVESDSEQQLSYESLERGLSETTPQNGLEEQLTLERTITTEQPNTSASSHDEILNHTQADIIPIRTNTNEPSNLTCENDKASEHTTADQEVVDKCKKARFRRKPKIRPPKRRFWEPIPHVKPIPNSRRPPWNNNTRPRTSQSKHKNLRQTQQIPRQRFKQPNVTRRNKSKLFSHVNRNIRKSAMFLKKTINSAVKTKRFTNDNQQHHFKKAVAQGTRRSRQRMRSISRSDAWPMSMNNRGSGRNNPRSSVNHRSRIGERYFGKNQWENGIDNDSVGFKIKPKLRKWLYKRQNRQTEQPTRCRQDKVCSNAATTRILDHVPSVWSCRRSTSKPRRFCQQLKRFKTSVTSKCKNTKRIKEQNVSSARALVTPTSDGNRSQFGQPVDFIAYISIVPSEVDELVLPFRACNRLRNYLKEINKLLRELEADLFNVEGRAGRSDTQKGYDQPVAVNTDLPEEPIESVVENSLSRSASLSTHEPLLSTIQLSSTSRQGQVMLDRGVNQSSYQSSSNPTAYDKTNHSEISSMMRLSTRPDTRRAAFWQQVLRDCQDNRLSRLLAGVAKVTDRRIFAIEENTGCRIELNETIVYSVRGLPCMQFRISSHKVDNLYRALVELEAQFPKLYKQVVFSERFCHPNSLGYGHQFPNVTEFFHGNQRQQQHQPPVSTVCRVIPVIEEAKTDRNTISRQFAKRRRY</sequence>
<feature type="compositionally biased region" description="Low complexity" evidence="2">
    <location>
        <begin position="854"/>
        <end position="870"/>
    </location>
</feature>
<organism evidence="3 4">
    <name type="scientific">Paragonimus heterotremus</name>
    <dbReference type="NCBI Taxonomy" id="100268"/>
    <lineage>
        <taxon>Eukaryota</taxon>
        <taxon>Metazoa</taxon>
        <taxon>Spiralia</taxon>
        <taxon>Lophotrochozoa</taxon>
        <taxon>Platyhelminthes</taxon>
        <taxon>Trematoda</taxon>
        <taxon>Digenea</taxon>
        <taxon>Plagiorchiida</taxon>
        <taxon>Troglotremata</taxon>
        <taxon>Troglotrematidae</taxon>
        <taxon>Paragonimus</taxon>
    </lineage>
</organism>
<feature type="compositionally biased region" description="Polar residues" evidence="2">
    <location>
        <begin position="375"/>
        <end position="384"/>
    </location>
</feature>
<feature type="compositionally biased region" description="Polar residues" evidence="2">
    <location>
        <begin position="878"/>
        <end position="894"/>
    </location>
</feature>
<proteinExistence type="predicted"/>
<feature type="compositionally biased region" description="Low complexity" evidence="2">
    <location>
        <begin position="644"/>
        <end position="654"/>
    </location>
</feature>
<dbReference type="EMBL" id="LUCH01002535">
    <property type="protein sequence ID" value="KAF5401353.1"/>
    <property type="molecule type" value="Genomic_DNA"/>
</dbReference>
<reference evidence="3" key="1">
    <citation type="submission" date="2019-05" db="EMBL/GenBank/DDBJ databases">
        <title>Annotation for the trematode Paragonimus heterotremus.</title>
        <authorList>
            <person name="Choi Y.-J."/>
        </authorList>
    </citation>
    <scope>NUCLEOTIDE SEQUENCE</scope>
    <source>
        <strain evidence="3">LC</strain>
    </source>
</reference>
<feature type="coiled-coil region" evidence="1">
    <location>
        <begin position="1136"/>
        <end position="1163"/>
    </location>
</feature>
<feature type="compositionally biased region" description="Basic and acidic residues" evidence="2">
    <location>
        <begin position="308"/>
        <end position="324"/>
    </location>
</feature>
<feature type="region of interest" description="Disordered" evidence="2">
    <location>
        <begin position="369"/>
        <end position="389"/>
    </location>
</feature>
<evidence type="ECO:0000256" key="1">
    <source>
        <dbReference type="SAM" id="Coils"/>
    </source>
</evidence>
<evidence type="ECO:0000313" key="3">
    <source>
        <dbReference type="EMBL" id="KAF5401353.1"/>
    </source>
</evidence>
<feature type="region of interest" description="Disordered" evidence="2">
    <location>
        <begin position="836"/>
        <end position="899"/>
    </location>
</feature>
<dbReference type="OrthoDB" id="6257877at2759"/>